<dbReference type="PATRIC" id="fig|423471.3.peg.2693"/>
<evidence type="ECO:0000313" key="2">
    <source>
        <dbReference type="Proteomes" id="UP000003477"/>
    </source>
</evidence>
<dbReference type="GeneID" id="88766494"/>
<evidence type="ECO:0000313" key="1">
    <source>
        <dbReference type="EMBL" id="EHJ12418.1"/>
    </source>
</evidence>
<reference evidence="1 2" key="1">
    <citation type="journal article" date="2011" name="Front. Microbiol.">
        <title>Two Strains of Crocosphaera watsonii with Highly Conserved Genomes are Distinguished by Strain-Specific Features.</title>
        <authorList>
            <person name="Bench S.R."/>
            <person name="Ilikchyan I.N."/>
            <person name="Tripp H.J."/>
            <person name="Zehr J.P."/>
        </authorList>
    </citation>
    <scope>NUCLEOTIDE SEQUENCE [LARGE SCALE GENOMIC DNA]</scope>
    <source>
        <strain evidence="1 2">WH 0003</strain>
    </source>
</reference>
<organism evidence="1 2">
    <name type="scientific">Crocosphaera watsonii WH 0003</name>
    <dbReference type="NCBI Taxonomy" id="423471"/>
    <lineage>
        <taxon>Bacteria</taxon>
        <taxon>Bacillati</taxon>
        <taxon>Cyanobacteriota</taxon>
        <taxon>Cyanophyceae</taxon>
        <taxon>Oscillatoriophycideae</taxon>
        <taxon>Chroococcales</taxon>
        <taxon>Aphanothecaceae</taxon>
        <taxon>Crocosphaera</taxon>
    </lineage>
</organism>
<proteinExistence type="predicted"/>
<name>G5J5W4_CROWT</name>
<accession>G5J5W4</accession>
<sequence length="97" mass="11261">MENKRPEFAIKEHSVLSIATEMHNHFRDLQSYYKIAKGNLISELDSMADESKAAEIHDQLREIEDKITFFHVLNNAISTVDTVLHTDKMIAEFKNKQ</sequence>
<dbReference type="EMBL" id="AESD01000431">
    <property type="protein sequence ID" value="EHJ12418.1"/>
    <property type="molecule type" value="Genomic_DNA"/>
</dbReference>
<comment type="caution">
    <text evidence="1">The sequence shown here is derived from an EMBL/GenBank/DDBJ whole genome shotgun (WGS) entry which is preliminary data.</text>
</comment>
<dbReference type="RefSeq" id="WP_007305777.1">
    <property type="nucleotide sequence ID" value="NZ_AESD01000431.1"/>
</dbReference>
<gene>
    <name evidence="1" type="ORF">CWATWH0003_2867</name>
</gene>
<dbReference type="Proteomes" id="UP000003477">
    <property type="component" value="Unassembled WGS sequence"/>
</dbReference>
<protein>
    <submittedName>
        <fullName evidence="1">Uncharacterized protein</fullName>
    </submittedName>
</protein>
<dbReference type="AlphaFoldDB" id="G5J5W4"/>